<organism evidence="3 4">
    <name type="scientific">Paenibacillus hexagrammi</name>
    <dbReference type="NCBI Taxonomy" id="2908839"/>
    <lineage>
        <taxon>Bacteria</taxon>
        <taxon>Bacillati</taxon>
        <taxon>Bacillota</taxon>
        <taxon>Bacilli</taxon>
        <taxon>Bacillales</taxon>
        <taxon>Paenibacillaceae</taxon>
        <taxon>Paenibacillus</taxon>
    </lineage>
</organism>
<dbReference type="InterPro" id="IPR031841">
    <property type="entry name" value="Endopep_inhib"/>
</dbReference>
<reference evidence="3 4" key="1">
    <citation type="journal article" date="2024" name="Int. J. Syst. Evol. Microbiol.">
        <title>Paenibacillus hexagrammi sp. nov., a novel bacterium isolated from the gut content of Hexagrammos agrammus.</title>
        <authorList>
            <person name="Jung H.K."/>
            <person name="Kim D.G."/>
            <person name="Zin H."/>
            <person name="Park J."/>
            <person name="Jung H."/>
            <person name="Kim Y.O."/>
            <person name="Kong H.J."/>
            <person name="Kim J.W."/>
            <person name="Kim Y.S."/>
        </authorList>
    </citation>
    <scope>NUCLEOTIDE SEQUENCE [LARGE SCALE GENOMIC DNA]</scope>
    <source>
        <strain evidence="3 4">YPD9-1</strain>
    </source>
</reference>
<keyword evidence="4" id="KW-1185">Reference proteome</keyword>
<name>A0ABY3SHM4_9BACL</name>
<dbReference type="Pfam" id="PF07833">
    <property type="entry name" value="Cu_amine_oxidN1"/>
    <property type="match status" value="1"/>
</dbReference>
<gene>
    <name evidence="3" type="ORF">L0M14_26080</name>
</gene>
<feature type="domain" description="Copper amine oxidase-like N-terminal" evidence="2">
    <location>
        <begin position="35"/>
        <end position="79"/>
    </location>
</feature>
<dbReference type="EMBL" id="CP090978">
    <property type="protein sequence ID" value="UJF33005.1"/>
    <property type="molecule type" value="Genomic_DNA"/>
</dbReference>
<keyword evidence="1" id="KW-0732">Signal</keyword>
<dbReference type="Pfam" id="PF16800">
    <property type="entry name" value="Endopep_inhib"/>
    <property type="match status" value="1"/>
</dbReference>
<dbReference type="InterPro" id="IPR053749">
    <property type="entry name" value="TA_system-associated_sf"/>
</dbReference>
<dbReference type="InterPro" id="IPR012854">
    <property type="entry name" value="Cu_amine_oxidase-like_N"/>
</dbReference>
<evidence type="ECO:0000313" key="4">
    <source>
        <dbReference type="Proteomes" id="UP001649230"/>
    </source>
</evidence>
<feature type="chain" id="PRO_5046603702" description="Copper amine oxidase-like N-terminal domain-containing protein" evidence="1">
    <location>
        <begin position="27"/>
        <end position="244"/>
    </location>
</feature>
<sequence>MWSINVKSFVCGAVVGSLVLTTAAYAAPKALKLIVDGKELHTEVPAQIIDGSTMVPARGIAEALGASVTWDEANQTVIIETKPFAKLEDMNEAKAVQLAAAAQRHYWHAASGGEAASDGGPIETFSVEGSDYRWMGKDLDTKAKYLAYLQEVFTPKSAEAYWQAQTSWGGIVEIDGKLAQPNADGGSLMAWGQAKAALVQDDGSQKEYRFSVPVGDADPEQADVHVTYIEGQGWRIDDAVATIR</sequence>
<dbReference type="Gene3D" id="3.10.450.420">
    <property type="match status" value="1"/>
</dbReference>
<evidence type="ECO:0000256" key="1">
    <source>
        <dbReference type="SAM" id="SignalP"/>
    </source>
</evidence>
<feature type="signal peptide" evidence="1">
    <location>
        <begin position="1"/>
        <end position="26"/>
    </location>
</feature>
<evidence type="ECO:0000313" key="3">
    <source>
        <dbReference type="EMBL" id="UJF33005.1"/>
    </source>
</evidence>
<dbReference type="InterPro" id="IPR036582">
    <property type="entry name" value="Mao_N_sf"/>
</dbReference>
<dbReference type="Proteomes" id="UP001649230">
    <property type="component" value="Chromosome"/>
</dbReference>
<dbReference type="RefSeq" id="WP_235119347.1">
    <property type="nucleotide sequence ID" value="NZ_CP090978.1"/>
</dbReference>
<evidence type="ECO:0000259" key="2">
    <source>
        <dbReference type="Pfam" id="PF07833"/>
    </source>
</evidence>
<accession>A0ABY3SHM4</accession>
<dbReference type="SUPFAM" id="SSF55383">
    <property type="entry name" value="Copper amine oxidase, domain N"/>
    <property type="match status" value="1"/>
</dbReference>
<dbReference type="Gene3D" id="3.30.457.10">
    <property type="entry name" value="Copper amine oxidase-like, N-terminal domain"/>
    <property type="match status" value="1"/>
</dbReference>
<proteinExistence type="predicted"/>
<protein>
    <recommendedName>
        <fullName evidence="2">Copper amine oxidase-like N-terminal domain-containing protein</fullName>
    </recommendedName>
</protein>